<dbReference type="EMBL" id="JAVHJO010000014">
    <property type="protein sequence ID" value="KAK6529159.1"/>
    <property type="molecule type" value="Genomic_DNA"/>
</dbReference>
<accession>A0AAV9WXW9</accession>
<comment type="caution">
    <text evidence="1">The sequence shown here is derived from an EMBL/GenBank/DDBJ whole genome shotgun (WGS) entry which is preliminary data.</text>
</comment>
<evidence type="ECO:0000313" key="1">
    <source>
        <dbReference type="EMBL" id="KAK6529159.1"/>
    </source>
</evidence>
<gene>
    <name evidence="1" type="ORF">TWF694_004371</name>
</gene>
<dbReference type="AlphaFoldDB" id="A0AAV9WXW9"/>
<organism evidence="1 2">
    <name type="scientific">Orbilia ellipsospora</name>
    <dbReference type="NCBI Taxonomy" id="2528407"/>
    <lineage>
        <taxon>Eukaryota</taxon>
        <taxon>Fungi</taxon>
        <taxon>Dikarya</taxon>
        <taxon>Ascomycota</taxon>
        <taxon>Pezizomycotina</taxon>
        <taxon>Orbiliomycetes</taxon>
        <taxon>Orbiliales</taxon>
        <taxon>Orbiliaceae</taxon>
        <taxon>Orbilia</taxon>
    </lineage>
</organism>
<proteinExistence type="predicted"/>
<reference evidence="1 2" key="1">
    <citation type="submission" date="2019-10" db="EMBL/GenBank/DDBJ databases">
        <authorList>
            <person name="Palmer J.M."/>
        </authorList>
    </citation>
    <scope>NUCLEOTIDE SEQUENCE [LARGE SCALE GENOMIC DNA]</scope>
    <source>
        <strain evidence="1 2">TWF694</strain>
    </source>
</reference>
<sequence length="317" mass="36215">MQVRNFLGLFVGIVLEYELTFAATVLVPKSSIDALISQTSTELIDISNNLSELVEYVTITHPIGDFKNPFGQKSPVPTLAQTVATLDRRLYMLSEDLHDEKLWEKPKNLERYGLANATPAYRKKWPKYHDELFVLEEEYRDEVKDVPNWSIDAIPDFYGERTAEHLKGVLVWNTISKVVEYIRYGDGAGGVDFTDPAAVLFYILNARVKDESGTVAFQIEDSQTLLDGFISFGATLGDYLNNHDWGSLVSLFDSLLKAFPKNEYFENLDQKHLALVRFIEDYSTKFLDIASIVTRLRDKMASWMEENDVVEIEDLED</sequence>
<evidence type="ECO:0000313" key="2">
    <source>
        <dbReference type="Proteomes" id="UP001365542"/>
    </source>
</evidence>
<keyword evidence="2" id="KW-1185">Reference proteome</keyword>
<name>A0AAV9WXW9_9PEZI</name>
<protein>
    <submittedName>
        <fullName evidence="1">Uncharacterized protein</fullName>
    </submittedName>
</protein>
<dbReference type="Proteomes" id="UP001365542">
    <property type="component" value="Unassembled WGS sequence"/>
</dbReference>